<dbReference type="InterPro" id="IPR007387">
    <property type="entry name" value="TRAP_DctQ"/>
</dbReference>
<keyword evidence="4 9" id="KW-0997">Cell inner membrane</keyword>
<keyword evidence="7 9" id="KW-0472">Membrane</keyword>
<feature type="transmembrane region" description="Helical" evidence="9">
    <location>
        <begin position="12"/>
        <end position="35"/>
    </location>
</feature>
<proteinExistence type="inferred from homology"/>
<evidence type="ECO:0000256" key="7">
    <source>
        <dbReference type="ARBA" id="ARBA00023136"/>
    </source>
</evidence>
<sequence length="167" mass="18319">MDKWIKRLLLVLKGMMALLLASMVVLVFTNVVLRYAANSGITLSEELSRWSMVWMTFLASIVAVYEKGHLNVDSLTRHLPMFGQKVCHLLCQATILYLLWMFGSGSWQQMQINMSVPAPMSGLPTGLLYAAGVVFSALSALLVTLDIVRVLGGAPLSDVGTQLNMAE</sequence>
<evidence type="ECO:0000259" key="10">
    <source>
        <dbReference type="Pfam" id="PF04290"/>
    </source>
</evidence>
<keyword evidence="3" id="KW-1003">Cell membrane</keyword>
<dbReference type="RefSeq" id="WP_349586795.1">
    <property type="nucleotide sequence ID" value="NZ_JBEFLD010000004.1"/>
</dbReference>
<feature type="transmembrane region" description="Helical" evidence="9">
    <location>
        <begin position="86"/>
        <end position="107"/>
    </location>
</feature>
<comment type="subunit">
    <text evidence="9">The complex comprises the extracytoplasmic solute receptor protein and the two transmembrane proteins.</text>
</comment>
<dbReference type="PANTHER" id="PTHR35011:SF2">
    <property type="entry name" value="2,3-DIKETO-L-GULONATE TRAP TRANSPORTER SMALL PERMEASE PROTEIN YIAM"/>
    <property type="match status" value="1"/>
</dbReference>
<dbReference type="EMBL" id="JBEFLD010000004">
    <property type="protein sequence ID" value="MEQ6290832.1"/>
    <property type="molecule type" value="Genomic_DNA"/>
</dbReference>
<accession>A0ABV1M3M7</accession>
<name>A0ABV1M3M7_9NEIS</name>
<gene>
    <name evidence="11" type="ORF">ABNW52_09410</name>
</gene>
<comment type="caution">
    <text evidence="11">The sequence shown here is derived from an EMBL/GenBank/DDBJ whole genome shotgun (WGS) entry which is preliminary data.</text>
</comment>
<feature type="domain" description="Tripartite ATP-independent periplasmic transporters DctQ component" evidence="10">
    <location>
        <begin position="23"/>
        <end position="151"/>
    </location>
</feature>
<keyword evidence="6 9" id="KW-1133">Transmembrane helix</keyword>
<evidence type="ECO:0000256" key="1">
    <source>
        <dbReference type="ARBA" id="ARBA00004429"/>
    </source>
</evidence>
<dbReference type="PANTHER" id="PTHR35011">
    <property type="entry name" value="2,3-DIKETO-L-GULONATE TRAP TRANSPORTER SMALL PERMEASE PROTEIN YIAM"/>
    <property type="match status" value="1"/>
</dbReference>
<dbReference type="Proteomes" id="UP001433638">
    <property type="component" value="Unassembled WGS sequence"/>
</dbReference>
<organism evidence="11 12">
    <name type="scientific">Vogesella oryzagri</name>
    <dbReference type="NCBI Taxonomy" id="3160864"/>
    <lineage>
        <taxon>Bacteria</taxon>
        <taxon>Pseudomonadati</taxon>
        <taxon>Pseudomonadota</taxon>
        <taxon>Betaproteobacteria</taxon>
        <taxon>Neisseriales</taxon>
        <taxon>Chromobacteriaceae</taxon>
        <taxon>Vogesella</taxon>
    </lineage>
</organism>
<evidence type="ECO:0000256" key="8">
    <source>
        <dbReference type="ARBA" id="ARBA00038436"/>
    </source>
</evidence>
<comment type="similarity">
    <text evidence="8 9">Belongs to the TRAP transporter small permease family.</text>
</comment>
<evidence type="ECO:0000256" key="4">
    <source>
        <dbReference type="ARBA" id="ARBA00022519"/>
    </source>
</evidence>
<keyword evidence="5 9" id="KW-0812">Transmembrane</keyword>
<comment type="function">
    <text evidence="9">Part of the tripartite ATP-independent periplasmic (TRAP) transport system.</text>
</comment>
<evidence type="ECO:0000313" key="11">
    <source>
        <dbReference type="EMBL" id="MEQ6290832.1"/>
    </source>
</evidence>
<evidence type="ECO:0000256" key="5">
    <source>
        <dbReference type="ARBA" id="ARBA00022692"/>
    </source>
</evidence>
<evidence type="ECO:0000256" key="6">
    <source>
        <dbReference type="ARBA" id="ARBA00022989"/>
    </source>
</evidence>
<comment type="subcellular location">
    <subcellularLocation>
        <location evidence="1 9">Cell inner membrane</location>
        <topology evidence="1 9">Multi-pass membrane protein</topology>
    </subcellularLocation>
</comment>
<protein>
    <recommendedName>
        <fullName evidence="9">TRAP transporter small permease protein</fullName>
    </recommendedName>
</protein>
<evidence type="ECO:0000256" key="2">
    <source>
        <dbReference type="ARBA" id="ARBA00022448"/>
    </source>
</evidence>
<evidence type="ECO:0000313" key="12">
    <source>
        <dbReference type="Proteomes" id="UP001433638"/>
    </source>
</evidence>
<keyword evidence="2 9" id="KW-0813">Transport</keyword>
<feature type="transmembrane region" description="Helical" evidence="9">
    <location>
        <begin position="47"/>
        <end position="65"/>
    </location>
</feature>
<evidence type="ECO:0000256" key="9">
    <source>
        <dbReference type="RuleBase" id="RU369079"/>
    </source>
</evidence>
<feature type="transmembrane region" description="Helical" evidence="9">
    <location>
        <begin position="127"/>
        <end position="148"/>
    </location>
</feature>
<reference evidence="11" key="1">
    <citation type="submission" date="2024-06" db="EMBL/GenBank/DDBJ databases">
        <title>Genome sequence of Vogesella sp. MAHUQ-64.</title>
        <authorList>
            <person name="Huq M.A."/>
        </authorList>
    </citation>
    <scope>NUCLEOTIDE SEQUENCE</scope>
    <source>
        <strain evidence="11">MAHUQ-64</strain>
    </source>
</reference>
<evidence type="ECO:0000256" key="3">
    <source>
        <dbReference type="ARBA" id="ARBA00022475"/>
    </source>
</evidence>
<dbReference type="Pfam" id="PF04290">
    <property type="entry name" value="DctQ"/>
    <property type="match status" value="1"/>
</dbReference>
<keyword evidence="12" id="KW-1185">Reference proteome</keyword>
<dbReference type="InterPro" id="IPR055348">
    <property type="entry name" value="DctQ"/>
</dbReference>